<feature type="compositionally biased region" description="Basic residues" evidence="1">
    <location>
        <begin position="202"/>
        <end position="211"/>
    </location>
</feature>
<name>A0A0C9WJ36_9AGAR</name>
<protein>
    <submittedName>
        <fullName evidence="2">Uncharacterized protein</fullName>
    </submittedName>
</protein>
<sequence>MPEVWEPMNVQRWAIRSALTLQLIVPNFEILNYVEQARSCWTGGNKRGRGGDFGAVMELNRIISEREDKADDEGRGFSAPICSHQRRPRQESLSVGFKVSTGPMTPRYISSKQLDLDVYSQHLIPHDGLATWEGGRRDDLEEKENVQTVGGRSGESTTTKNAISNRVWRRDRRRRVVATEGELAGRERPKGREGEREDSGRSRKRRFLGKHGGKDPREALRGRILAIREVRVKDEEEERIQTAEPRIQLSGTTPSTKHSIHYALASSPSQSHDVDIPTHSNYSTAFIRCGLPIRDARHP</sequence>
<feature type="region of interest" description="Disordered" evidence="1">
    <location>
        <begin position="134"/>
        <end position="167"/>
    </location>
</feature>
<dbReference type="AlphaFoldDB" id="A0A0C9WJ36"/>
<organism evidence="2 3">
    <name type="scientific">Laccaria amethystina LaAM-08-1</name>
    <dbReference type="NCBI Taxonomy" id="1095629"/>
    <lineage>
        <taxon>Eukaryota</taxon>
        <taxon>Fungi</taxon>
        <taxon>Dikarya</taxon>
        <taxon>Basidiomycota</taxon>
        <taxon>Agaricomycotina</taxon>
        <taxon>Agaricomycetes</taxon>
        <taxon>Agaricomycetidae</taxon>
        <taxon>Agaricales</taxon>
        <taxon>Agaricineae</taxon>
        <taxon>Hydnangiaceae</taxon>
        <taxon>Laccaria</taxon>
    </lineage>
</organism>
<dbReference type="EMBL" id="KN838813">
    <property type="protein sequence ID" value="KIJ94009.1"/>
    <property type="molecule type" value="Genomic_DNA"/>
</dbReference>
<dbReference type="HOGENOM" id="CLU_930866_0_0_1"/>
<keyword evidence="3" id="KW-1185">Reference proteome</keyword>
<feature type="compositionally biased region" description="Polar residues" evidence="1">
    <location>
        <begin position="146"/>
        <end position="164"/>
    </location>
</feature>
<proteinExistence type="predicted"/>
<evidence type="ECO:0000313" key="3">
    <source>
        <dbReference type="Proteomes" id="UP000054477"/>
    </source>
</evidence>
<reference evidence="3" key="2">
    <citation type="submission" date="2015-01" db="EMBL/GenBank/DDBJ databases">
        <title>Evolutionary Origins and Diversification of the Mycorrhizal Mutualists.</title>
        <authorList>
            <consortium name="DOE Joint Genome Institute"/>
            <consortium name="Mycorrhizal Genomics Consortium"/>
            <person name="Kohler A."/>
            <person name="Kuo A."/>
            <person name="Nagy L.G."/>
            <person name="Floudas D."/>
            <person name="Copeland A."/>
            <person name="Barry K.W."/>
            <person name="Cichocki N."/>
            <person name="Veneault-Fourrey C."/>
            <person name="LaButti K."/>
            <person name="Lindquist E.A."/>
            <person name="Lipzen A."/>
            <person name="Lundell T."/>
            <person name="Morin E."/>
            <person name="Murat C."/>
            <person name="Riley R."/>
            <person name="Ohm R."/>
            <person name="Sun H."/>
            <person name="Tunlid A."/>
            <person name="Henrissat B."/>
            <person name="Grigoriev I.V."/>
            <person name="Hibbett D.S."/>
            <person name="Martin F."/>
        </authorList>
    </citation>
    <scope>NUCLEOTIDE SEQUENCE [LARGE SCALE GENOMIC DNA]</scope>
    <source>
        <strain evidence="3">LaAM-08-1</strain>
    </source>
</reference>
<feature type="compositionally biased region" description="Basic and acidic residues" evidence="1">
    <location>
        <begin position="183"/>
        <end position="201"/>
    </location>
</feature>
<dbReference type="Proteomes" id="UP000054477">
    <property type="component" value="Unassembled WGS sequence"/>
</dbReference>
<feature type="region of interest" description="Disordered" evidence="1">
    <location>
        <begin position="179"/>
        <end position="219"/>
    </location>
</feature>
<reference evidence="2 3" key="1">
    <citation type="submission" date="2014-04" db="EMBL/GenBank/DDBJ databases">
        <authorList>
            <consortium name="DOE Joint Genome Institute"/>
            <person name="Kuo A."/>
            <person name="Kohler A."/>
            <person name="Nagy L.G."/>
            <person name="Floudas D."/>
            <person name="Copeland A."/>
            <person name="Barry K.W."/>
            <person name="Cichocki N."/>
            <person name="Veneault-Fourrey C."/>
            <person name="LaButti K."/>
            <person name="Lindquist E.A."/>
            <person name="Lipzen A."/>
            <person name="Lundell T."/>
            <person name="Morin E."/>
            <person name="Murat C."/>
            <person name="Sun H."/>
            <person name="Tunlid A."/>
            <person name="Henrissat B."/>
            <person name="Grigoriev I.V."/>
            <person name="Hibbett D.S."/>
            <person name="Martin F."/>
            <person name="Nordberg H.P."/>
            <person name="Cantor M.N."/>
            <person name="Hua S.X."/>
        </authorList>
    </citation>
    <scope>NUCLEOTIDE SEQUENCE [LARGE SCALE GENOMIC DNA]</scope>
    <source>
        <strain evidence="2 3">LaAM-08-1</strain>
    </source>
</reference>
<feature type="compositionally biased region" description="Basic and acidic residues" evidence="1">
    <location>
        <begin position="134"/>
        <end position="145"/>
    </location>
</feature>
<evidence type="ECO:0000313" key="2">
    <source>
        <dbReference type="EMBL" id="KIJ94009.1"/>
    </source>
</evidence>
<gene>
    <name evidence="2" type="ORF">K443DRAFT_125398</name>
</gene>
<accession>A0A0C9WJ36</accession>
<evidence type="ECO:0000256" key="1">
    <source>
        <dbReference type="SAM" id="MobiDB-lite"/>
    </source>
</evidence>